<dbReference type="HOGENOM" id="CLU_436980_0_0_1"/>
<dbReference type="Gene3D" id="1.25.40.270">
    <property type="entry name" value="Vacuolar protein sorting-associated protein vta1"/>
    <property type="match status" value="1"/>
</dbReference>
<dbReference type="GO" id="GO:0016281">
    <property type="term" value="C:eukaryotic translation initiation factor 4F complex"/>
    <property type="evidence" value="ECO:0000318"/>
    <property type="project" value="GO_Central"/>
</dbReference>
<evidence type="ECO:0000256" key="1">
    <source>
        <dbReference type="ARBA" id="ARBA00004308"/>
    </source>
</evidence>
<dbReference type="PhylomeDB" id="E9G4D0"/>
<organism evidence="5 6">
    <name type="scientific">Daphnia pulex</name>
    <name type="common">Water flea</name>
    <dbReference type="NCBI Taxonomy" id="6669"/>
    <lineage>
        <taxon>Eukaryota</taxon>
        <taxon>Metazoa</taxon>
        <taxon>Ecdysozoa</taxon>
        <taxon>Arthropoda</taxon>
        <taxon>Crustacea</taxon>
        <taxon>Branchiopoda</taxon>
        <taxon>Diplostraca</taxon>
        <taxon>Cladocera</taxon>
        <taxon>Anomopoda</taxon>
        <taxon>Daphniidae</taxon>
        <taxon>Daphnia</taxon>
    </lineage>
</organism>
<dbReference type="GO" id="GO:0003743">
    <property type="term" value="F:translation initiation factor activity"/>
    <property type="evidence" value="ECO:0000318"/>
    <property type="project" value="GO_Central"/>
</dbReference>
<dbReference type="Gene3D" id="1.25.40.180">
    <property type="match status" value="1"/>
</dbReference>
<dbReference type="InterPro" id="IPR003890">
    <property type="entry name" value="MIF4G-like_typ-3"/>
</dbReference>
<evidence type="ECO:0000256" key="2">
    <source>
        <dbReference type="ARBA" id="ARBA00023136"/>
    </source>
</evidence>
<dbReference type="Pfam" id="PF04652">
    <property type="entry name" value="Vta1"/>
    <property type="match status" value="1"/>
</dbReference>
<dbReference type="InterPro" id="IPR039431">
    <property type="entry name" value="Vta1/CALS_N"/>
</dbReference>
<gene>
    <name evidence="5" type="ORF">DAPPUDRAFT_300388</name>
</gene>
<dbReference type="PANTHER" id="PTHR23253">
    <property type="entry name" value="EUKARYOTIC TRANSLATION INITIATION FACTOR 4 GAMMA"/>
    <property type="match status" value="1"/>
</dbReference>
<keyword evidence="3" id="KW-0175">Coiled coil</keyword>
<evidence type="ECO:0000259" key="4">
    <source>
        <dbReference type="SMART" id="SM00543"/>
    </source>
</evidence>
<evidence type="ECO:0000313" key="6">
    <source>
        <dbReference type="Proteomes" id="UP000000305"/>
    </source>
</evidence>
<dbReference type="AlphaFoldDB" id="E9G4D0"/>
<feature type="domain" description="MIF4G" evidence="4">
    <location>
        <begin position="271"/>
        <end position="508"/>
    </location>
</feature>
<keyword evidence="2" id="KW-0472">Membrane</keyword>
<name>E9G4D0_DAPPU</name>
<dbReference type="GO" id="GO:0006413">
    <property type="term" value="P:translational initiation"/>
    <property type="evidence" value="ECO:0000318"/>
    <property type="project" value="GO_Central"/>
</dbReference>
<reference evidence="5 6" key="1">
    <citation type="journal article" date="2011" name="Science">
        <title>The ecoresponsive genome of Daphnia pulex.</title>
        <authorList>
            <person name="Colbourne J.K."/>
            <person name="Pfrender M.E."/>
            <person name="Gilbert D."/>
            <person name="Thomas W.K."/>
            <person name="Tucker A."/>
            <person name="Oakley T.H."/>
            <person name="Tokishita S."/>
            <person name="Aerts A."/>
            <person name="Arnold G.J."/>
            <person name="Basu M.K."/>
            <person name="Bauer D.J."/>
            <person name="Caceres C.E."/>
            <person name="Carmel L."/>
            <person name="Casola C."/>
            <person name="Choi J.H."/>
            <person name="Detter J.C."/>
            <person name="Dong Q."/>
            <person name="Dusheyko S."/>
            <person name="Eads B.D."/>
            <person name="Frohlich T."/>
            <person name="Geiler-Samerotte K.A."/>
            <person name="Gerlach D."/>
            <person name="Hatcher P."/>
            <person name="Jogdeo S."/>
            <person name="Krijgsveld J."/>
            <person name="Kriventseva E.V."/>
            <person name="Kultz D."/>
            <person name="Laforsch C."/>
            <person name="Lindquist E."/>
            <person name="Lopez J."/>
            <person name="Manak J.R."/>
            <person name="Muller J."/>
            <person name="Pangilinan J."/>
            <person name="Patwardhan R.P."/>
            <person name="Pitluck S."/>
            <person name="Pritham E.J."/>
            <person name="Rechtsteiner A."/>
            <person name="Rho M."/>
            <person name="Rogozin I.B."/>
            <person name="Sakarya O."/>
            <person name="Salamov A."/>
            <person name="Schaack S."/>
            <person name="Shapiro H."/>
            <person name="Shiga Y."/>
            <person name="Skalitzky C."/>
            <person name="Smith Z."/>
            <person name="Souvorov A."/>
            <person name="Sung W."/>
            <person name="Tang Z."/>
            <person name="Tsuchiya D."/>
            <person name="Tu H."/>
            <person name="Vos H."/>
            <person name="Wang M."/>
            <person name="Wolf Y.I."/>
            <person name="Yamagata H."/>
            <person name="Yamada T."/>
            <person name="Ye Y."/>
            <person name="Shaw J.R."/>
            <person name="Andrews J."/>
            <person name="Crease T.J."/>
            <person name="Tang H."/>
            <person name="Lucas S.M."/>
            <person name="Robertson H.M."/>
            <person name="Bork P."/>
            <person name="Koonin E.V."/>
            <person name="Zdobnov E.M."/>
            <person name="Grigoriev I.V."/>
            <person name="Lynch M."/>
            <person name="Boore J.L."/>
        </authorList>
    </citation>
    <scope>NUCLEOTIDE SEQUENCE [LARGE SCALE GENOMIC DNA]</scope>
</reference>
<dbReference type="GO" id="GO:0003729">
    <property type="term" value="F:mRNA binding"/>
    <property type="evidence" value="ECO:0000318"/>
    <property type="project" value="GO_Central"/>
</dbReference>
<dbReference type="eggNOG" id="KOG0401">
    <property type="taxonomic scope" value="Eukaryota"/>
</dbReference>
<dbReference type="InterPro" id="IPR016024">
    <property type="entry name" value="ARM-type_fold"/>
</dbReference>
<accession>E9G4D0</accession>
<sequence>MAIPFSLGSLPANLKKMEQYLDIASDYESIDFSVSYWCRLYALQQGFILQKGKEDLDYLLDLMEWLGLKKEELKSLKTVSDLLEARIHLENVILKFINWAETGFNLFPFNQYKKIVLGAFSSARTLLDVCSVFGELSEEMASKKKYVDLHLASMKTGQYLLSSEVTTGQTTSVVQDLSSQKQWSPEGKKIYDRVFLLELRNNQASQILPEKLINEEITRGSPKFSNKEPLKSNRIVRKRSEENLRKPENRFKLREKKEMFIPDGVGIEEYLKNVVKILNELTPLTFEKTLPKFKALNLNTEERLLRVSQLIYEKALEEPNLSLMYAKTCQSLSLKKAECDSNSTETPNFRSMLLDRCLSEFDKTSTGQYDVENKKKEIDCAETEAKKAEMEMELVELQNNRRKYGFANIRFMGELYKIKVVPLRFVHECVVWLLSQDMDEEALECLCFLLISIGKDLEVPNKKPNPNPKNREMMTTYLNNLKMIGNKAEISDRIRSLIRGVIDLRNIGWLSHENNNVAQAEEVPNKCEGHSNGHQLPQDISVSNGICCDVVVDDKEESVDVNDSIESEGSNLLEKEELKASEDSQVETMAGIGEDLSSLILGALNDAPELIVENGVVASETLLIRL</sequence>
<dbReference type="KEGG" id="dpx:DAPPUDRAFT_300388"/>
<dbReference type="GO" id="GO:0012505">
    <property type="term" value="C:endomembrane system"/>
    <property type="evidence" value="ECO:0007669"/>
    <property type="project" value="UniProtKB-SubCell"/>
</dbReference>
<dbReference type="EMBL" id="GL732532">
    <property type="protein sequence ID" value="EFX85271.1"/>
    <property type="molecule type" value="Genomic_DNA"/>
</dbReference>
<dbReference type="SMART" id="SM00543">
    <property type="entry name" value="MIF4G"/>
    <property type="match status" value="1"/>
</dbReference>
<dbReference type="Proteomes" id="UP000000305">
    <property type="component" value="Unassembled WGS sequence"/>
</dbReference>
<dbReference type="OrthoDB" id="6379360at2759"/>
<comment type="subcellular location">
    <subcellularLocation>
        <location evidence="1">Endomembrane system</location>
    </subcellularLocation>
</comment>
<dbReference type="PANTHER" id="PTHR23253:SF78">
    <property type="entry name" value="EUKARYOTIC TRANSLATION INITIATION FACTOR 4G1, ISOFORM B-RELATED"/>
    <property type="match status" value="1"/>
</dbReference>
<evidence type="ECO:0000256" key="3">
    <source>
        <dbReference type="SAM" id="Coils"/>
    </source>
</evidence>
<protein>
    <recommendedName>
        <fullName evidence="4">MIF4G domain-containing protein</fullName>
    </recommendedName>
</protein>
<feature type="coiled-coil region" evidence="3">
    <location>
        <begin position="371"/>
        <end position="400"/>
    </location>
</feature>
<dbReference type="STRING" id="6669.E9G4D0"/>
<dbReference type="eggNOG" id="KOG0917">
    <property type="taxonomic scope" value="Eukaryota"/>
</dbReference>
<dbReference type="InterPro" id="IPR023175">
    <property type="entry name" value="Vta1/CALS_N_sf"/>
</dbReference>
<dbReference type="Pfam" id="PF02854">
    <property type="entry name" value="MIF4G"/>
    <property type="match status" value="1"/>
</dbReference>
<dbReference type="FunFam" id="1.25.40.270:FF:000009">
    <property type="entry name" value="Vacuolar protein sorting-associated protein vts1"/>
    <property type="match status" value="1"/>
</dbReference>
<dbReference type="SUPFAM" id="SSF48371">
    <property type="entry name" value="ARM repeat"/>
    <property type="match status" value="1"/>
</dbReference>
<keyword evidence="6" id="KW-1185">Reference proteome</keyword>
<evidence type="ECO:0000313" key="5">
    <source>
        <dbReference type="EMBL" id="EFX85271.1"/>
    </source>
</evidence>
<dbReference type="InParanoid" id="E9G4D0"/>
<proteinExistence type="predicted"/>